<dbReference type="SUPFAM" id="SSF50729">
    <property type="entry name" value="PH domain-like"/>
    <property type="match status" value="1"/>
</dbReference>
<feature type="domain" description="PH" evidence="2">
    <location>
        <begin position="273"/>
        <end position="370"/>
    </location>
</feature>
<sequence>MHNFLTLSSLGEQKWLESSKNILLGFHMNWVLFRYRKATGQTISVYPFEHGTGGLNVLKEKIAVNEIQFAMLLYERHLITLVYVPRHVSDTQKAQAAVHGHTLSQIPAAKGLLLTINQTNELSEPKLRLYIKRNSPSELMSPSSSISSVSLPRTPPLSPHLNATVKSHSFNNLQDFQKRPLSKRAVGNSHFSASLLNPKKEVGIMGRKDLKQVSSKVQTKPLSNSRMAPKPKTHQIQQKEKTKPQPEPEPIEIEPTPEVEEPVKQEESEIEKVAFSGELTVLTEDSRLWRRRYFEITNKRFLLFPEWQGTTPCSVFDLDRITQCTTDFEERLMPYSFEVCADNQVLQVYADNNEFAVKIMAALIKTSRNNSGLA</sequence>
<feature type="region of interest" description="Disordered" evidence="1">
    <location>
        <begin position="206"/>
        <end position="262"/>
    </location>
</feature>
<reference evidence="4" key="1">
    <citation type="submission" date="2015-06" db="EMBL/GenBank/DDBJ databases">
        <title>Expansion of signal transduction pathways in fungi by whole-genome duplication.</title>
        <authorList>
            <consortium name="DOE Joint Genome Institute"/>
            <person name="Corrochano L.M."/>
            <person name="Kuo A."/>
            <person name="Marcet-Houben M."/>
            <person name="Polaino S."/>
            <person name="Salamov A."/>
            <person name="Villalobos J.M."/>
            <person name="Alvarez M.I."/>
            <person name="Avalos J."/>
            <person name="Benito E.P."/>
            <person name="Benoit I."/>
            <person name="Burger G."/>
            <person name="Camino L.P."/>
            <person name="Canovas D."/>
            <person name="Cerda-Olmedo E."/>
            <person name="Cheng J.-F."/>
            <person name="Dominguez A."/>
            <person name="Elias M."/>
            <person name="Eslava A.P."/>
            <person name="Glaser F."/>
            <person name="Grimwood J."/>
            <person name="Gutierrez G."/>
            <person name="Heitman J."/>
            <person name="Henrissat B."/>
            <person name="Iturriaga E.A."/>
            <person name="Lang B.F."/>
            <person name="Lavin J.L."/>
            <person name="Lee S."/>
            <person name="Li W."/>
            <person name="Lindquist E."/>
            <person name="Lopez-Garcia S."/>
            <person name="Luque E.M."/>
            <person name="Marcos A.T."/>
            <person name="Martin J."/>
            <person name="McCluskey K."/>
            <person name="Medina H.R."/>
            <person name="Miralles-Duran A."/>
            <person name="Miyazaki A."/>
            <person name="Munoz-Torres E."/>
            <person name="Oguiza J.A."/>
            <person name="Ohm R."/>
            <person name="Olmedo M."/>
            <person name="Orejas M."/>
            <person name="Ortiz-Castellanos L."/>
            <person name="Pisabarro A.G."/>
            <person name="Rodriguez-Romero J."/>
            <person name="Ruiz-Herrera J."/>
            <person name="Ruiz-Vazquez R."/>
            <person name="Sanz C."/>
            <person name="Schackwitz W."/>
            <person name="Schmutz J."/>
            <person name="Shahriari M."/>
            <person name="Shelest E."/>
            <person name="Silva-Franco F."/>
            <person name="Soanes D."/>
            <person name="Syed K."/>
            <person name="Tagua V.G."/>
            <person name="Talbot N.J."/>
            <person name="Thon M."/>
            <person name="De vries R.P."/>
            <person name="Wiebenga A."/>
            <person name="Yadav J.S."/>
            <person name="Braun E.L."/>
            <person name="Baker S."/>
            <person name="Garre V."/>
            <person name="Horwitz B."/>
            <person name="Torres-Martinez S."/>
            <person name="Idnurm A."/>
            <person name="Herrera-Estrella A."/>
            <person name="Gabaldon T."/>
            <person name="Grigoriev I.V."/>
        </authorList>
    </citation>
    <scope>NUCLEOTIDE SEQUENCE [LARGE SCALE GENOMIC DNA]</scope>
    <source>
        <strain evidence="4">NRRL 1555(-)</strain>
    </source>
</reference>
<dbReference type="Gene3D" id="3.40.20.10">
    <property type="entry name" value="Severin"/>
    <property type="match status" value="1"/>
</dbReference>
<dbReference type="InterPro" id="IPR011993">
    <property type="entry name" value="PH-like_dom_sf"/>
</dbReference>
<feature type="compositionally biased region" description="Basic and acidic residues" evidence="1">
    <location>
        <begin position="237"/>
        <end position="246"/>
    </location>
</feature>
<dbReference type="VEuPathDB" id="FungiDB:PHYBLDRAFT_143133"/>
<dbReference type="InterPro" id="IPR001849">
    <property type="entry name" value="PH_domain"/>
</dbReference>
<gene>
    <name evidence="3" type="ORF">PHYBLDRAFT_143133</name>
</gene>
<dbReference type="Gene3D" id="2.30.29.30">
    <property type="entry name" value="Pleckstrin-homology domain (PH domain)/Phosphotyrosine-binding domain (PTB)"/>
    <property type="match status" value="1"/>
</dbReference>
<name>A0A167NKK3_PHYB8</name>
<feature type="compositionally biased region" description="Acidic residues" evidence="1">
    <location>
        <begin position="249"/>
        <end position="260"/>
    </location>
</feature>
<dbReference type="Proteomes" id="UP000077315">
    <property type="component" value="Unassembled WGS sequence"/>
</dbReference>
<accession>A0A167NKK3</accession>
<protein>
    <recommendedName>
        <fullName evidence="2">PH domain-containing protein</fullName>
    </recommendedName>
</protein>
<evidence type="ECO:0000313" key="4">
    <source>
        <dbReference type="Proteomes" id="UP000077315"/>
    </source>
</evidence>
<dbReference type="InterPro" id="IPR029006">
    <property type="entry name" value="ADF-H/Gelsolin-like_dom_sf"/>
</dbReference>
<dbReference type="RefSeq" id="XP_018294188.1">
    <property type="nucleotide sequence ID" value="XM_018430940.1"/>
</dbReference>
<feature type="compositionally biased region" description="Low complexity" evidence="1">
    <location>
        <begin position="137"/>
        <end position="152"/>
    </location>
</feature>
<dbReference type="GeneID" id="28991846"/>
<organism evidence="3 4">
    <name type="scientific">Phycomyces blakesleeanus (strain ATCC 8743b / DSM 1359 / FGSC 10004 / NBRC 33097 / NRRL 1555)</name>
    <dbReference type="NCBI Taxonomy" id="763407"/>
    <lineage>
        <taxon>Eukaryota</taxon>
        <taxon>Fungi</taxon>
        <taxon>Fungi incertae sedis</taxon>
        <taxon>Mucoromycota</taxon>
        <taxon>Mucoromycotina</taxon>
        <taxon>Mucoromycetes</taxon>
        <taxon>Mucorales</taxon>
        <taxon>Phycomycetaceae</taxon>
        <taxon>Phycomyces</taxon>
    </lineage>
</organism>
<dbReference type="STRING" id="763407.A0A167NKK3"/>
<evidence type="ECO:0000256" key="1">
    <source>
        <dbReference type="SAM" id="MobiDB-lite"/>
    </source>
</evidence>
<feature type="compositionally biased region" description="Polar residues" evidence="1">
    <location>
        <begin position="212"/>
        <end position="226"/>
    </location>
</feature>
<dbReference type="SMART" id="SM00233">
    <property type="entry name" value="PH"/>
    <property type="match status" value="1"/>
</dbReference>
<dbReference type="InParanoid" id="A0A167NKK3"/>
<dbReference type="EMBL" id="KV440976">
    <property type="protein sequence ID" value="OAD76148.1"/>
    <property type="molecule type" value="Genomic_DNA"/>
</dbReference>
<dbReference type="OrthoDB" id="2123378at2759"/>
<proteinExistence type="predicted"/>
<feature type="region of interest" description="Disordered" evidence="1">
    <location>
        <begin position="137"/>
        <end position="163"/>
    </location>
</feature>
<keyword evidence="4" id="KW-1185">Reference proteome</keyword>
<dbReference type="AlphaFoldDB" id="A0A167NKK3"/>
<evidence type="ECO:0000259" key="2">
    <source>
        <dbReference type="SMART" id="SM00233"/>
    </source>
</evidence>
<evidence type="ECO:0000313" key="3">
    <source>
        <dbReference type="EMBL" id="OAD76148.1"/>
    </source>
</evidence>